<evidence type="ECO:0000256" key="2">
    <source>
        <dbReference type="ARBA" id="ARBA00011738"/>
    </source>
</evidence>
<keyword evidence="4" id="KW-0732">Signal</keyword>
<dbReference type="GO" id="GO:0009699">
    <property type="term" value="P:phenylpropanoid biosynthetic process"/>
    <property type="evidence" value="ECO:0007669"/>
    <property type="project" value="UniProtKB-ARBA"/>
</dbReference>
<protein>
    <recommendedName>
        <fullName evidence="4">Dirigent protein</fullName>
    </recommendedName>
</protein>
<dbReference type="EMBL" id="JABCRI010000692">
    <property type="protein sequence ID" value="KAF8369531.1"/>
    <property type="molecule type" value="Genomic_DNA"/>
</dbReference>
<comment type="subunit">
    <text evidence="2 4">Homodimer.</text>
</comment>
<dbReference type="AlphaFoldDB" id="A0A834Y955"/>
<dbReference type="Pfam" id="PF03018">
    <property type="entry name" value="Dirigent"/>
    <property type="match status" value="1"/>
</dbReference>
<dbReference type="GO" id="GO:0048046">
    <property type="term" value="C:apoplast"/>
    <property type="evidence" value="ECO:0007669"/>
    <property type="project" value="UniProtKB-SubCell"/>
</dbReference>
<dbReference type="OMA" id="HFYYFDI"/>
<keyword evidence="6" id="KW-1185">Reference proteome</keyword>
<evidence type="ECO:0000256" key="3">
    <source>
        <dbReference type="ARBA" id="ARBA00022525"/>
    </source>
</evidence>
<dbReference type="OrthoDB" id="1864232at2759"/>
<comment type="caution">
    <text evidence="5">The sequence shown here is derived from an EMBL/GenBank/DDBJ whole genome shotgun (WGS) entry which is preliminary data.</text>
</comment>
<reference evidence="5 6" key="1">
    <citation type="submission" date="2020-04" db="EMBL/GenBank/DDBJ databases">
        <title>Plant Genome Project.</title>
        <authorList>
            <person name="Zhang R.-G."/>
        </authorList>
    </citation>
    <scope>NUCLEOTIDE SEQUENCE [LARGE SCALE GENOMIC DNA]</scope>
    <source>
        <strain evidence="5">YNK0</strain>
        <tissue evidence="5">Leaf</tissue>
    </source>
</reference>
<dbReference type="InterPro" id="IPR004265">
    <property type="entry name" value="Dirigent"/>
</dbReference>
<dbReference type="InterPro" id="IPR044859">
    <property type="entry name" value="Allene_oxi_cyc_Dirigent"/>
</dbReference>
<evidence type="ECO:0000313" key="5">
    <source>
        <dbReference type="EMBL" id="KAF8369531.1"/>
    </source>
</evidence>
<comment type="similarity">
    <text evidence="1 4">Belongs to the plant dirigent protein family.</text>
</comment>
<evidence type="ECO:0000256" key="4">
    <source>
        <dbReference type="RuleBase" id="RU363099"/>
    </source>
</evidence>
<evidence type="ECO:0000313" key="6">
    <source>
        <dbReference type="Proteomes" id="UP000655225"/>
    </source>
</evidence>
<feature type="chain" id="PRO_5033095826" description="Dirigent protein" evidence="4">
    <location>
        <begin position="25"/>
        <end position="188"/>
    </location>
</feature>
<sequence length="188" mass="20851">MEGRLLFLCAMVLCISITAMSVHCEYHKENPHHGHMKEKKTHLHFYLHDILSGKKPSAIMVAHTKTLIGINFATPFGTVYAIDDPLTEGPEPTSKVIGNAQGLYVSSAQDILSLVMYVDFAFTTGKYNGSSLSVFSRNPVMEGDREIAVVGGRGKFRMARGFAELKTTYFNTTNGDAIIEYKVTILHY</sequence>
<comment type="subcellular location">
    <subcellularLocation>
        <location evidence="4">Secreted</location>
        <location evidence="4">Extracellular space</location>
        <location evidence="4">Apoplast</location>
    </subcellularLocation>
</comment>
<feature type="signal peptide" evidence="4">
    <location>
        <begin position="1"/>
        <end position="24"/>
    </location>
</feature>
<dbReference type="Gene3D" id="2.40.480.10">
    <property type="entry name" value="Allene oxide cyclase-like"/>
    <property type="match status" value="1"/>
</dbReference>
<keyword evidence="3 4" id="KW-0964">Secreted</keyword>
<proteinExistence type="inferred from homology"/>
<accession>A0A834Y955</accession>
<dbReference type="Proteomes" id="UP000655225">
    <property type="component" value="Unassembled WGS sequence"/>
</dbReference>
<comment type="function">
    <text evidence="4">Dirigent proteins impart stereoselectivity on the phenoxy radical-coupling reaction, yielding optically active lignans from two molecules of coniferyl alcohol in the biosynthesis of lignans, flavonolignans, and alkaloids and thus plays a central role in plant secondary metabolism.</text>
</comment>
<gene>
    <name evidence="5" type="ORF">HHK36_032452</name>
</gene>
<name>A0A834Y955_TETSI</name>
<evidence type="ECO:0000256" key="1">
    <source>
        <dbReference type="ARBA" id="ARBA00010746"/>
    </source>
</evidence>
<keyword evidence="4" id="KW-0052">Apoplast</keyword>
<dbReference type="PANTHER" id="PTHR21495">
    <property type="entry name" value="NUCLEOPORIN-RELATED"/>
    <property type="match status" value="1"/>
</dbReference>
<organism evidence="5 6">
    <name type="scientific">Tetracentron sinense</name>
    <name type="common">Spur-leaf</name>
    <dbReference type="NCBI Taxonomy" id="13715"/>
    <lineage>
        <taxon>Eukaryota</taxon>
        <taxon>Viridiplantae</taxon>
        <taxon>Streptophyta</taxon>
        <taxon>Embryophyta</taxon>
        <taxon>Tracheophyta</taxon>
        <taxon>Spermatophyta</taxon>
        <taxon>Magnoliopsida</taxon>
        <taxon>Trochodendrales</taxon>
        <taxon>Trochodendraceae</taxon>
        <taxon>Tetracentron</taxon>
    </lineage>
</organism>